<feature type="region of interest" description="Disordered" evidence="3">
    <location>
        <begin position="26"/>
        <end position="50"/>
    </location>
</feature>
<sequence>MEIDERFEIRDGVEECTTPKSDEYRIPAPAVCPPPPRKKSVVGKMREPPKKGYFQSPDLDLLLSMPPRRRQAWV</sequence>
<dbReference type="OMA" id="KSRPEAC"/>
<keyword evidence="2" id="KW-0131">Cell cycle</keyword>
<organism evidence="4 5">
    <name type="scientific">Manihot esculenta</name>
    <name type="common">Cassava</name>
    <name type="synonym">Jatropha manihot</name>
    <dbReference type="NCBI Taxonomy" id="3983"/>
    <lineage>
        <taxon>Eukaryota</taxon>
        <taxon>Viridiplantae</taxon>
        <taxon>Streptophyta</taxon>
        <taxon>Embryophyta</taxon>
        <taxon>Tracheophyta</taxon>
        <taxon>Spermatophyta</taxon>
        <taxon>Magnoliopsida</taxon>
        <taxon>eudicotyledons</taxon>
        <taxon>Gunneridae</taxon>
        <taxon>Pentapetalae</taxon>
        <taxon>rosids</taxon>
        <taxon>fabids</taxon>
        <taxon>Malpighiales</taxon>
        <taxon>Euphorbiaceae</taxon>
        <taxon>Crotonoideae</taxon>
        <taxon>Manihoteae</taxon>
        <taxon>Manihot</taxon>
    </lineage>
</organism>
<keyword evidence="1" id="KW-0649">Protein kinase inhibitor</keyword>
<evidence type="ECO:0000256" key="3">
    <source>
        <dbReference type="SAM" id="MobiDB-lite"/>
    </source>
</evidence>
<evidence type="ECO:0000313" key="4">
    <source>
        <dbReference type="EMBL" id="OAY41327.1"/>
    </source>
</evidence>
<name>A0A2C9V993_MANES</name>
<protein>
    <submittedName>
        <fullName evidence="4">Uncharacterized protein</fullName>
    </submittedName>
</protein>
<dbReference type="EMBL" id="CM004395">
    <property type="protein sequence ID" value="OAY41327.1"/>
    <property type="molecule type" value="Genomic_DNA"/>
</dbReference>
<dbReference type="GO" id="GO:0005634">
    <property type="term" value="C:nucleus"/>
    <property type="evidence" value="ECO:0000318"/>
    <property type="project" value="GO_Central"/>
</dbReference>
<proteinExistence type="predicted"/>
<keyword evidence="5" id="KW-1185">Reference proteome</keyword>
<dbReference type="Proteomes" id="UP000091857">
    <property type="component" value="Chromosome 9"/>
</dbReference>
<gene>
    <name evidence="4" type="ORF">MANES_09G092400v8</name>
</gene>
<accession>A0A2C9V993</accession>
<dbReference type="STRING" id="3983.A0A2C9V993"/>
<dbReference type="PANTHER" id="PTHR33142">
    <property type="entry name" value="CYCLIN-DEPENDENT PROTEIN KINASE INHIBITOR SMR13"/>
    <property type="match status" value="1"/>
</dbReference>
<comment type="caution">
    <text evidence="4">The sequence shown here is derived from an EMBL/GenBank/DDBJ whole genome shotgun (WGS) entry which is preliminary data.</text>
</comment>
<evidence type="ECO:0000256" key="1">
    <source>
        <dbReference type="ARBA" id="ARBA00023013"/>
    </source>
</evidence>
<evidence type="ECO:0000256" key="2">
    <source>
        <dbReference type="ARBA" id="ARBA00023306"/>
    </source>
</evidence>
<dbReference type="GO" id="GO:0032875">
    <property type="term" value="P:regulation of DNA endoreduplication"/>
    <property type="evidence" value="ECO:0007669"/>
    <property type="project" value="InterPro"/>
</dbReference>
<dbReference type="InterPro" id="IPR040389">
    <property type="entry name" value="SMR"/>
</dbReference>
<dbReference type="Gramene" id="Manes.09G092400.1.v8.1">
    <property type="protein sequence ID" value="Manes.09G092400.1.v8.1.CDS.1"/>
    <property type="gene ID" value="Manes.09G092400.v8.1"/>
</dbReference>
<dbReference type="AlphaFoldDB" id="A0A2C9V993"/>
<evidence type="ECO:0000313" key="5">
    <source>
        <dbReference type="Proteomes" id="UP000091857"/>
    </source>
</evidence>
<dbReference type="GO" id="GO:0004860">
    <property type="term" value="F:protein kinase inhibitor activity"/>
    <property type="evidence" value="ECO:0007669"/>
    <property type="project" value="UniProtKB-KW"/>
</dbReference>
<reference evidence="5" key="1">
    <citation type="journal article" date="2016" name="Nat. Biotechnol.">
        <title>Sequencing wild and cultivated cassava and related species reveals extensive interspecific hybridization and genetic diversity.</title>
        <authorList>
            <person name="Bredeson J.V."/>
            <person name="Lyons J.B."/>
            <person name="Prochnik S.E."/>
            <person name="Wu G.A."/>
            <person name="Ha C.M."/>
            <person name="Edsinger-Gonzales E."/>
            <person name="Grimwood J."/>
            <person name="Schmutz J."/>
            <person name="Rabbi I.Y."/>
            <person name="Egesi C."/>
            <person name="Nauluvula P."/>
            <person name="Lebot V."/>
            <person name="Ndunguru J."/>
            <person name="Mkamilo G."/>
            <person name="Bart R.S."/>
            <person name="Setter T.L."/>
            <person name="Gleadow R.M."/>
            <person name="Kulakow P."/>
            <person name="Ferguson M.E."/>
            <person name="Rounsley S."/>
            <person name="Rokhsar D.S."/>
        </authorList>
    </citation>
    <scope>NUCLEOTIDE SEQUENCE [LARGE SCALE GENOMIC DNA]</scope>
    <source>
        <strain evidence="5">cv. AM560-2</strain>
    </source>
</reference>
<dbReference type="PANTHER" id="PTHR33142:SF110">
    <property type="entry name" value="CYCLIN-DEPENDENT PROTEIN KINASE INHIBITOR SMR4"/>
    <property type="match status" value="1"/>
</dbReference>